<dbReference type="Proteomes" id="UP000184452">
    <property type="component" value="Unassembled WGS sequence"/>
</dbReference>
<accession>A0A1M6C1C9</accession>
<organism evidence="1 2">
    <name type="scientific">Nocardiopsis flavescens</name>
    <dbReference type="NCBI Taxonomy" id="758803"/>
    <lineage>
        <taxon>Bacteria</taxon>
        <taxon>Bacillati</taxon>
        <taxon>Actinomycetota</taxon>
        <taxon>Actinomycetes</taxon>
        <taxon>Streptosporangiales</taxon>
        <taxon>Nocardiopsidaceae</taxon>
        <taxon>Nocardiopsis</taxon>
    </lineage>
</organism>
<evidence type="ECO:0000313" key="2">
    <source>
        <dbReference type="Proteomes" id="UP000184452"/>
    </source>
</evidence>
<evidence type="ECO:0008006" key="3">
    <source>
        <dbReference type="Google" id="ProtNLM"/>
    </source>
</evidence>
<dbReference type="EMBL" id="FQZK01000001">
    <property type="protein sequence ID" value="SHI54827.1"/>
    <property type="molecule type" value="Genomic_DNA"/>
</dbReference>
<evidence type="ECO:0000313" key="1">
    <source>
        <dbReference type="EMBL" id="SHI54827.1"/>
    </source>
</evidence>
<dbReference type="STRING" id="758803.SAMN05421803_101547"/>
<dbReference type="AlphaFoldDB" id="A0A1M6C1C9"/>
<proteinExistence type="predicted"/>
<name>A0A1M6C1C9_9ACTN</name>
<keyword evidence="2" id="KW-1185">Reference proteome</keyword>
<sequence>MAQDRGEEPDTTEDTMTERKGIPVRACLLGLAAGSRASLGVGTALRTVPWGGPVLTTLTVLGTVAEFAGDKVPGVPSRLGWAGLAPRIASAAAGGALLARAAGAPALPAALIAGAVAPVGAWAGVSWREAWGRVGPDTAGALIEDSAALALSAAAVRGLPRSG</sequence>
<gene>
    <name evidence="1" type="ORF">SAMN05421803_101547</name>
</gene>
<protein>
    <recommendedName>
        <fullName evidence="3">DUF4126 domain-containing protein</fullName>
    </recommendedName>
</protein>
<reference evidence="1 2" key="1">
    <citation type="submission" date="2016-11" db="EMBL/GenBank/DDBJ databases">
        <authorList>
            <person name="Jaros S."/>
            <person name="Januszkiewicz K."/>
            <person name="Wedrychowicz H."/>
        </authorList>
    </citation>
    <scope>NUCLEOTIDE SEQUENCE [LARGE SCALE GENOMIC DNA]</scope>
    <source>
        <strain evidence="1 2">CGMCC 4.5723</strain>
    </source>
</reference>
<dbReference type="RefSeq" id="WP_245832729.1">
    <property type="nucleotide sequence ID" value="NZ_FQZK01000001.1"/>
</dbReference>